<dbReference type="EMBL" id="QTTT01000001">
    <property type="protein sequence ID" value="REE99141.1"/>
    <property type="molecule type" value="Genomic_DNA"/>
</dbReference>
<gene>
    <name evidence="3" type="ORF">DFJ69_4648</name>
</gene>
<dbReference type="Pfam" id="PF03703">
    <property type="entry name" value="bPH_2"/>
    <property type="match status" value="1"/>
</dbReference>
<evidence type="ECO:0000313" key="3">
    <source>
        <dbReference type="EMBL" id="REE99141.1"/>
    </source>
</evidence>
<feature type="domain" description="YdbS-like PH" evidence="2">
    <location>
        <begin position="87"/>
        <end position="141"/>
    </location>
</feature>
<dbReference type="Proteomes" id="UP000256661">
    <property type="component" value="Unassembled WGS sequence"/>
</dbReference>
<keyword evidence="1" id="KW-1133">Transmembrane helix</keyword>
<keyword evidence="1" id="KW-0812">Transmembrane</keyword>
<evidence type="ECO:0000259" key="2">
    <source>
        <dbReference type="Pfam" id="PF03703"/>
    </source>
</evidence>
<keyword evidence="1" id="KW-0472">Membrane</keyword>
<keyword evidence="4" id="KW-1185">Reference proteome</keyword>
<reference evidence="3 4" key="1">
    <citation type="submission" date="2018-08" db="EMBL/GenBank/DDBJ databases">
        <title>Sequencing the genomes of 1000 actinobacteria strains.</title>
        <authorList>
            <person name="Klenk H.-P."/>
        </authorList>
    </citation>
    <scope>NUCLEOTIDE SEQUENCE [LARGE SCALE GENOMIC DNA]</scope>
    <source>
        <strain evidence="3 4">DSM 43927</strain>
    </source>
</reference>
<sequence>MNVQDMMVFRDAGSRTVDKYLMSYEGQVIAVRRHPAVLLQAAAETLAGLILSALVHTYTGFPLLWFPWLLVVGRLVWKVLTWSIEFFLVTEHRVMLISGVLNRKVAMMPLAKVEDIKLDRSPIGRILGYGEFEIESAGDKQALRNVTYMPYPEQLYLEISSMIFGAEDESPD</sequence>
<dbReference type="RefSeq" id="WP_116024494.1">
    <property type="nucleotide sequence ID" value="NZ_QTTT01000001.1"/>
</dbReference>
<protein>
    <submittedName>
        <fullName evidence="3">PH (Pleckstrin Homology) domain-containing protein</fullName>
    </submittedName>
</protein>
<name>A0A3D9T5U3_9ACTN</name>
<dbReference type="OrthoDB" id="3354538at2"/>
<evidence type="ECO:0000313" key="4">
    <source>
        <dbReference type="Proteomes" id="UP000256661"/>
    </source>
</evidence>
<dbReference type="InterPro" id="IPR005182">
    <property type="entry name" value="YdbS-like_PH"/>
</dbReference>
<feature type="transmembrane region" description="Helical" evidence="1">
    <location>
        <begin position="37"/>
        <end position="59"/>
    </location>
</feature>
<dbReference type="AlphaFoldDB" id="A0A3D9T5U3"/>
<comment type="caution">
    <text evidence="3">The sequence shown here is derived from an EMBL/GenBank/DDBJ whole genome shotgun (WGS) entry which is preliminary data.</text>
</comment>
<evidence type="ECO:0000256" key="1">
    <source>
        <dbReference type="SAM" id="Phobius"/>
    </source>
</evidence>
<organism evidence="3 4">
    <name type="scientific">Thermomonospora umbrina</name>
    <dbReference type="NCBI Taxonomy" id="111806"/>
    <lineage>
        <taxon>Bacteria</taxon>
        <taxon>Bacillati</taxon>
        <taxon>Actinomycetota</taxon>
        <taxon>Actinomycetes</taxon>
        <taxon>Streptosporangiales</taxon>
        <taxon>Thermomonosporaceae</taxon>
        <taxon>Thermomonospora</taxon>
    </lineage>
</organism>
<dbReference type="PANTHER" id="PTHR37938">
    <property type="entry name" value="BLL0215 PROTEIN"/>
    <property type="match status" value="1"/>
</dbReference>
<accession>A0A3D9T5U3</accession>
<proteinExistence type="predicted"/>
<dbReference type="PANTHER" id="PTHR37938:SF1">
    <property type="entry name" value="BLL0215 PROTEIN"/>
    <property type="match status" value="1"/>
</dbReference>